<proteinExistence type="inferred from homology"/>
<evidence type="ECO:0000256" key="1">
    <source>
        <dbReference type="ARBA" id="ARBA00006484"/>
    </source>
</evidence>
<protein>
    <submittedName>
        <fullName evidence="3">SDR family NAD(P)-dependent oxidoreductase</fullName>
    </submittedName>
</protein>
<comment type="caution">
    <text evidence="3">The sequence shown here is derived from an EMBL/GenBank/DDBJ whole genome shotgun (WGS) entry which is preliminary data.</text>
</comment>
<gene>
    <name evidence="3" type="ORF">GNZ13_25170</name>
</gene>
<dbReference type="PANTHER" id="PTHR43669:SF3">
    <property type="entry name" value="ALCOHOL DEHYDROGENASE, PUTATIVE (AFU_ORTHOLOGUE AFUA_3G03445)-RELATED"/>
    <property type="match status" value="1"/>
</dbReference>
<dbReference type="CDD" id="cd05233">
    <property type="entry name" value="SDR_c"/>
    <property type="match status" value="1"/>
</dbReference>
<dbReference type="EMBL" id="WOEZ01000139">
    <property type="protein sequence ID" value="NPT57766.1"/>
    <property type="molecule type" value="Genomic_DNA"/>
</dbReference>
<dbReference type="SUPFAM" id="SSF51735">
    <property type="entry name" value="NAD(P)-binding Rossmann-fold domains"/>
    <property type="match status" value="1"/>
</dbReference>
<organism evidence="3 4">
    <name type="scientific">Paraburkholderia elongata</name>
    <dbReference type="NCBI Taxonomy" id="2675747"/>
    <lineage>
        <taxon>Bacteria</taxon>
        <taxon>Pseudomonadati</taxon>
        <taxon>Pseudomonadota</taxon>
        <taxon>Betaproteobacteria</taxon>
        <taxon>Burkholderiales</taxon>
        <taxon>Burkholderiaceae</taxon>
        <taxon>Paraburkholderia</taxon>
    </lineage>
</organism>
<dbReference type="Pfam" id="PF00106">
    <property type="entry name" value="adh_short"/>
    <property type="match status" value="1"/>
</dbReference>
<dbReference type="FunFam" id="3.40.50.720:FF:000084">
    <property type="entry name" value="Short-chain dehydrogenase reductase"/>
    <property type="match status" value="1"/>
</dbReference>
<dbReference type="AlphaFoldDB" id="A0A972NRJ5"/>
<keyword evidence="2" id="KW-0560">Oxidoreductase</keyword>
<keyword evidence="4" id="KW-1185">Reference proteome</keyword>
<accession>A0A972NRJ5</accession>
<reference evidence="3 4" key="1">
    <citation type="submission" date="2019-11" db="EMBL/GenBank/DDBJ databases">
        <title>Metabolism of dissolved organic matter in forest soils.</title>
        <authorList>
            <person name="Cyle K.T."/>
            <person name="Wilhelm R.C."/>
            <person name="Martinez C.E."/>
        </authorList>
    </citation>
    <scope>NUCLEOTIDE SEQUENCE [LARGE SCALE GENOMIC DNA]</scope>
    <source>
        <strain evidence="3 4">5N</strain>
    </source>
</reference>
<dbReference type="Gene3D" id="3.40.50.720">
    <property type="entry name" value="NAD(P)-binding Rossmann-like Domain"/>
    <property type="match status" value="1"/>
</dbReference>
<comment type="similarity">
    <text evidence="1">Belongs to the short-chain dehydrogenases/reductases (SDR) family.</text>
</comment>
<dbReference type="RefSeq" id="WP_172169398.1">
    <property type="nucleotide sequence ID" value="NZ_WOEZ01000139.1"/>
</dbReference>
<dbReference type="InterPro" id="IPR020904">
    <property type="entry name" value="Sc_DH/Rdtase_CS"/>
</dbReference>
<dbReference type="Proteomes" id="UP000655523">
    <property type="component" value="Unassembled WGS sequence"/>
</dbReference>
<dbReference type="PRINTS" id="PR00081">
    <property type="entry name" value="GDHRDH"/>
</dbReference>
<dbReference type="PROSITE" id="PS00061">
    <property type="entry name" value="ADH_SHORT"/>
    <property type="match status" value="1"/>
</dbReference>
<evidence type="ECO:0000256" key="2">
    <source>
        <dbReference type="ARBA" id="ARBA00023002"/>
    </source>
</evidence>
<dbReference type="PANTHER" id="PTHR43669">
    <property type="entry name" value="5-KETO-D-GLUCONATE 5-REDUCTASE"/>
    <property type="match status" value="1"/>
</dbReference>
<evidence type="ECO:0000313" key="4">
    <source>
        <dbReference type="Proteomes" id="UP000655523"/>
    </source>
</evidence>
<dbReference type="InterPro" id="IPR002347">
    <property type="entry name" value="SDR_fam"/>
</dbReference>
<dbReference type="InterPro" id="IPR036291">
    <property type="entry name" value="NAD(P)-bd_dom_sf"/>
</dbReference>
<sequence>MNSVENTALRGKVAVITGAGRGIGRAIALAYAKAGAAVACSARSGGEIDETVALITAQGGRAIAISSDVANYESVEALFSGAVRAFDGVDIVLANAGVGTVTGTVEHSDPKLWKEVIDVNLVGAFNTARAAIPHLRRRGAGKLILMGSGLRQRPNANLSAYGCSKAGMWLLTQTLALELLDANISVNELIPGPVRTAMTDFGGKCQINEEWLKEPEDVVPLAIFLASQPDGGPSAQSFSLMRRA</sequence>
<evidence type="ECO:0000313" key="3">
    <source>
        <dbReference type="EMBL" id="NPT57766.1"/>
    </source>
</evidence>
<dbReference type="GO" id="GO:0016491">
    <property type="term" value="F:oxidoreductase activity"/>
    <property type="evidence" value="ECO:0007669"/>
    <property type="project" value="UniProtKB-KW"/>
</dbReference>
<name>A0A972NRJ5_9BURK</name>